<name>A0ABY5A7J0_9GAMM</name>
<dbReference type="SUPFAM" id="SSF109604">
    <property type="entry name" value="HD-domain/PDEase-like"/>
    <property type="match status" value="1"/>
</dbReference>
<dbReference type="CDD" id="cd00156">
    <property type="entry name" value="REC"/>
    <property type="match status" value="1"/>
</dbReference>
<gene>
    <name evidence="5" type="ORF">L1F06_023270</name>
</gene>
<dbReference type="InterPro" id="IPR013976">
    <property type="entry name" value="HDOD"/>
</dbReference>
<feature type="domain" description="Response regulatory" evidence="3">
    <location>
        <begin position="2"/>
        <end position="118"/>
    </location>
</feature>
<evidence type="ECO:0000313" key="6">
    <source>
        <dbReference type="Proteomes" id="UP001054897"/>
    </source>
</evidence>
<evidence type="ECO:0000256" key="1">
    <source>
        <dbReference type="ARBA" id="ARBA00022553"/>
    </source>
</evidence>
<organism evidence="5 6">
    <name type="scientific">Ectopseudomonas hydrolytica</name>
    <dbReference type="NCBI Taxonomy" id="2493633"/>
    <lineage>
        <taxon>Bacteria</taxon>
        <taxon>Pseudomonadati</taxon>
        <taxon>Pseudomonadota</taxon>
        <taxon>Gammaproteobacteria</taxon>
        <taxon>Pseudomonadales</taxon>
        <taxon>Pseudomonadaceae</taxon>
        <taxon>Ectopseudomonas</taxon>
    </lineage>
</organism>
<feature type="domain" description="HDOD" evidence="4">
    <location>
        <begin position="148"/>
        <end position="336"/>
    </location>
</feature>
<dbReference type="InterPro" id="IPR011006">
    <property type="entry name" value="CheY-like_superfamily"/>
</dbReference>
<sequence>MRVLILEDDPWIADLLKQIVLSLRPAARIDCQARVSDAISAWQREPAQLVIADWNLPDGSGTLLLQAVRSQDRQVALVMVTARADRDSVLEVRPLGISAFITKPFQVPKVLDCLRRLLPEDDEPAVAIVSDQDFSHHLAALPDEEIDLPLRDELCQQLREASEAPATLQQLDEHWQQDPAVQARLIAAANSSLYNSAGQPCISLADAVKRLGAATALNLIQGLALRPVASLQDADLKALAQGLLETQLNLRQRVGDLAKACQLDPAPLQSAALLQGMGELAVLQQAQLWRNRALPLSDAQLQQALRQHSSELANRLKAHWRLPIPLRELIGACYGLAPGNTRREPILMRLASAELHSAESQEVQRLRRLAGLT</sequence>
<dbReference type="InterPro" id="IPR001789">
    <property type="entry name" value="Sig_transdc_resp-reg_receiver"/>
</dbReference>
<keyword evidence="6" id="KW-1185">Reference proteome</keyword>
<dbReference type="SMART" id="SM00448">
    <property type="entry name" value="REC"/>
    <property type="match status" value="1"/>
</dbReference>
<dbReference type="EMBL" id="CP099397">
    <property type="protein sequence ID" value="USR39542.1"/>
    <property type="molecule type" value="Genomic_DNA"/>
</dbReference>
<dbReference type="RefSeq" id="WP_012020085.1">
    <property type="nucleotide sequence ID" value="NZ_CP099397.1"/>
</dbReference>
<evidence type="ECO:0000259" key="4">
    <source>
        <dbReference type="PROSITE" id="PS51833"/>
    </source>
</evidence>
<evidence type="ECO:0000313" key="5">
    <source>
        <dbReference type="EMBL" id="USR39542.1"/>
    </source>
</evidence>
<protein>
    <submittedName>
        <fullName evidence="5">Response regulator</fullName>
    </submittedName>
</protein>
<dbReference type="Pfam" id="PF08668">
    <property type="entry name" value="HDOD"/>
    <property type="match status" value="1"/>
</dbReference>
<feature type="modified residue" description="4-aspartylphosphate" evidence="2">
    <location>
        <position position="53"/>
    </location>
</feature>
<dbReference type="PANTHER" id="PTHR44591">
    <property type="entry name" value="STRESS RESPONSE REGULATOR PROTEIN 1"/>
    <property type="match status" value="1"/>
</dbReference>
<dbReference type="Pfam" id="PF00072">
    <property type="entry name" value="Response_reg"/>
    <property type="match status" value="1"/>
</dbReference>
<dbReference type="PANTHER" id="PTHR44591:SF3">
    <property type="entry name" value="RESPONSE REGULATORY DOMAIN-CONTAINING PROTEIN"/>
    <property type="match status" value="1"/>
</dbReference>
<dbReference type="GeneID" id="300083951"/>
<dbReference type="PROSITE" id="PS51833">
    <property type="entry name" value="HDOD"/>
    <property type="match status" value="1"/>
</dbReference>
<reference evidence="5" key="1">
    <citation type="submission" date="2022-06" db="EMBL/GenBank/DDBJ databases">
        <title>Complete genome of Pseudomonas hydrolytica DSWY01T.</title>
        <authorList>
            <person name="Jung J."/>
            <person name="Jeon C.O."/>
        </authorList>
    </citation>
    <scope>NUCLEOTIDE SEQUENCE</scope>
    <source>
        <strain evidence="5">DSWY01</strain>
    </source>
</reference>
<dbReference type="Proteomes" id="UP001054897">
    <property type="component" value="Chromosome"/>
</dbReference>
<dbReference type="SUPFAM" id="SSF52172">
    <property type="entry name" value="CheY-like"/>
    <property type="match status" value="1"/>
</dbReference>
<proteinExistence type="predicted"/>
<accession>A0ABY5A7J0</accession>
<dbReference type="InterPro" id="IPR050595">
    <property type="entry name" value="Bact_response_regulator"/>
</dbReference>
<dbReference type="Gene3D" id="3.40.50.2300">
    <property type="match status" value="1"/>
</dbReference>
<dbReference type="PROSITE" id="PS50110">
    <property type="entry name" value="RESPONSE_REGULATORY"/>
    <property type="match status" value="1"/>
</dbReference>
<evidence type="ECO:0000256" key="2">
    <source>
        <dbReference type="PROSITE-ProRule" id="PRU00169"/>
    </source>
</evidence>
<evidence type="ECO:0000259" key="3">
    <source>
        <dbReference type="PROSITE" id="PS50110"/>
    </source>
</evidence>
<keyword evidence="1 2" id="KW-0597">Phosphoprotein</keyword>
<dbReference type="Gene3D" id="1.10.3210.10">
    <property type="entry name" value="Hypothetical protein af1432"/>
    <property type="match status" value="1"/>
</dbReference>